<protein>
    <submittedName>
        <fullName evidence="1">Uncharacterized protein</fullName>
    </submittedName>
</protein>
<dbReference type="InParanoid" id="E5R2T0"/>
<evidence type="ECO:0000313" key="1">
    <source>
        <dbReference type="EMBL" id="EFQ97064.1"/>
    </source>
</evidence>
<proteinExistence type="predicted"/>
<dbReference type="GeneID" id="10031327"/>
<reference evidence="2" key="1">
    <citation type="journal article" date="2012" name="MBio">
        <title>Comparative genome analysis of Trichophyton rubrum and related dermatophytes reveals candidate genes involved in infection.</title>
        <authorList>
            <person name="Martinez D.A."/>
            <person name="Oliver B.G."/>
            <person name="Graeser Y."/>
            <person name="Goldberg J.M."/>
            <person name="Li W."/>
            <person name="Martinez-Rossi N.M."/>
            <person name="Monod M."/>
            <person name="Shelest E."/>
            <person name="Barton R.C."/>
            <person name="Birch E."/>
            <person name="Brakhage A.A."/>
            <person name="Chen Z."/>
            <person name="Gurr S.J."/>
            <person name="Heiman D."/>
            <person name="Heitman J."/>
            <person name="Kosti I."/>
            <person name="Rossi A."/>
            <person name="Saif S."/>
            <person name="Samalova M."/>
            <person name="Saunders C.W."/>
            <person name="Shea T."/>
            <person name="Summerbell R.C."/>
            <person name="Xu J."/>
            <person name="Young S."/>
            <person name="Zeng Q."/>
            <person name="Birren B.W."/>
            <person name="Cuomo C.A."/>
            <person name="White T.C."/>
        </authorList>
    </citation>
    <scope>NUCLEOTIDE SEQUENCE [LARGE SCALE GENOMIC DNA]</scope>
    <source>
        <strain evidence="2">ATCC MYA-4604 / CBS 118893</strain>
    </source>
</reference>
<dbReference type="RefSeq" id="XP_003176016.1">
    <property type="nucleotide sequence ID" value="XM_003175968.1"/>
</dbReference>
<gene>
    <name evidence="1" type="ORF">MGYG_00108</name>
</gene>
<dbReference type="EMBL" id="DS989822">
    <property type="protein sequence ID" value="EFQ97064.1"/>
    <property type="molecule type" value="Genomic_DNA"/>
</dbReference>
<sequence length="130" mass="14151">MAPLVTIIASIASDMLVHYGRRSSPDLERDSRGASRLDILSSSTVACRHETPRQGFNTFQLGRSVGLEVMKVAKIQGSQLVSVTLRFSCNGIGSRDGREFFTLQPASQQQPNHILIERDSLGPHSIACVA</sequence>
<keyword evidence="2" id="KW-1185">Reference proteome</keyword>
<evidence type="ECO:0000313" key="2">
    <source>
        <dbReference type="Proteomes" id="UP000002669"/>
    </source>
</evidence>
<name>E5R2T0_ARTGP</name>
<accession>E5R2T0</accession>
<dbReference type="AlphaFoldDB" id="E5R2T0"/>
<organism evidence="2">
    <name type="scientific">Arthroderma gypseum (strain ATCC MYA-4604 / CBS 118893)</name>
    <name type="common">Microsporum gypseum</name>
    <dbReference type="NCBI Taxonomy" id="535722"/>
    <lineage>
        <taxon>Eukaryota</taxon>
        <taxon>Fungi</taxon>
        <taxon>Dikarya</taxon>
        <taxon>Ascomycota</taxon>
        <taxon>Pezizomycotina</taxon>
        <taxon>Eurotiomycetes</taxon>
        <taxon>Eurotiomycetidae</taxon>
        <taxon>Onygenales</taxon>
        <taxon>Arthrodermataceae</taxon>
        <taxon>Nannizzia</taxon>
    </lineage>
</organism>
<dbReference type="HOGENOM" id="CLU_1937625_0_0_1"/>
<dbReference type="VEuPathDB" id="FungiDB:MGYG_00108"/>
<dbReference type="Proteomes" id="UP000002669">
    <property type="component" value="Unassembled WGS sequence"/>
</dbReference>